<feature type="compositionally biased region" description="Acidic residues" evidence="8">
    <location>
        <begin position="120"/>
        <end position="129"/>
    </location>
</feature>
<dbReference type="SMART" id="SM00984">
    <property type="entry name" value="UDPG_MGDP_dh_C"/>
    <property type="match status" value="1"/>
</dbReference>
<evidence type="ECO:0000256" key="5">
    <source>
        <dbReference type="ARBA" id="ARBA00030172"/>
    </source>
</evidence>
<dbReference type="InterPro" id="IPR028359">
    <property type="entry name" value="UDP_ManNAc/GlcNAc_DH"/>
</dbReference>
<gene>
    <name evidence="10" type="ORF">ACFQJ9_00725</name>
</gene>
<dbReference type="EMBL" id="JBHTAR010000002">
    <property type="protein sequence ID" value="MFC7198035.1"/>
    <property type="molecule type" value="Genomic_DNA"/>
</dbReference>
<proteinExistence type="inferred from homology"/>
<accession>A0ABD5YW14</accession>
<dbReference type="PANTHER" id="PTHR43491">
    <property type="entry name" value="UDP-N-ACETYL-D-MANNOSAMINE DEHYDROGENASE"/>
    <property type="match status" value="1"/>
</dbReference>
<keyword evidence="3" id="KW-0560">Oxidoreductase</keyword>
<feature type="domain" description="UDP-glucose/GDP-mannose dehydrogenase C-terminal" evidence="9">
    <location>
        <begin position="356"/>
        <end position="454"/>
    </location>
</feature>
<evidence type="ECO:0000256" key="8">
    <source>
        <dbReference type="SAM" id="MobiDB-lite"/>
    </source>
</evidence>
<evidence type="ECO:0000256" key="7">
    <source>
        <dbReference type="PIRNR" id="PIRNR000124"/>
    </source>
</evidence>
<evidence type="ECO:0000313" key="11">
    <source>
        <dbReference type="Proteomes" id="UP001596447"/>
    </source>
</evidence>
<comment type="catalytic activity">
    <reaction evidence="6">
        <text>UDP-N-acetyl-alpha-D-mannosamine + 2 NAD(+) + H2O = UDP-N-acetyl-alpha-D-mannosaminouronate + 2 NADH + 3 H(+)</text>
        <dbReference type="Rhea" id="RHEA:25780"/>
        <dbReference type="ChEBI" id="CHEBI:15377"/>
        <dbReference type="ChEBI" id="CHEBI:15378"/>
        <dbReference type="ChEBI" id="CHEBI:57540"/>
        <dbReference type="ChEBI" id="CHEBI:57945"/>
        <dbReference type="ChEBI" id="CHEBI:68623"/>
        <dbReference type="ChEBI" id="CHEBI:70731"/>
        <dbReference type="EC" id="1.1.1.336"/>
    </reaction>
</comment>
<dbReference type="InterPro" id="IPR014026">
    <property type="entry name" value="UDP-Glc/GDP-Man_DH_dimer"/>
</dbReference>
<dbReference type="InterPro" id="IPR036220">
    <property type="entry name" value="UDP-Glc/GDP-Man_DH_C_sf"/>
</dbReference>
<dbReference type="InterPro" id="IPR014027">
    <property type="entry name" value="UDP-Glc/GDP-Man_DH_C"/>
</dbReference>
<dbReference type="PIRSF" id="PIRSF500136">
    <property type="entry name" value="UDP_ManNAc_DH"/>
    <property type="match status" value="1"/>
</dbReference>
<dbReference type="Gene3D" id="3.40.50.720">
    <property type="entry name" value="NAD(P)-binding Rossmann-like Domain"/>
    <property type="match status" value="2"/>
</dbReference>
<sequence length="468" mass="48574">MTADRPAALYGSDAPEDVQRTALTDGSVPVAVYGLGKLGLPVATVYAERTGNVVGVDVDPSVVSQVNGGDSPVAREPGLDEALAEQVARGRLRATTDASEAASAAALHVVVVPTPLADGGDSDGGPDSDTDPKPDLSHLDAVTEAIGDGLDPGDAVFVECTVPPGTCAERVRPRLAAESGLNPTQFGVAACPERVSSGRALDDVRGTHPRVVGGADDESTRVARLVYDTLVDSEVHPVADAATAAASKVFEGVYRDVNIALANELASQTADLGIDVREAIAAANTQPYCDLHDPGPGVGGHCIPWYPHFLMDRVEGETPLLSTARAVNDGMPDYTAERLREALAEEGVSLDGAEVLVLGLTYRADVAETRATPARPLVDALNAAGAAVVATDPFVAADEREAETFAAPVVPPADATSRDPDAVVVVTPHREFESLDWSAFDDPVVFDGRDALDDGTPHPTYTLGRGWE</sequence>
<protein>
    <recommendedName>
        <fullName evidence="2">UDP-N-acetyl-D-mannosamine dehydrogenase</fullName>
        <ecNumber evidence="1">1.1.1.336</ecNumber>
    </recommendedName>
    <alternativeName>
        <fullName evidence="5">UDP-ManNAc 6-dehydrogenase</fullName>
    </alternativeName>
</protein>
<evidence type="ECO:0000256" key="6">
    <source>
        <dbReference type="ARBA" id="ARBA00049130"/>
    </source>
</evidence>
<dbReference type="InterPro" id="IPR036291">
    <property type="entry name" value="NAD(P)-bd_dom_sf"/>
</dbReference>
<dbReference type="InterPro" id="IPR001732">
    <property type="entry name" value="UDP-Glc/GDP-Man_DH_N"/>
</dbReference>
<dbReference type="NCBIfam" id="TIGR03026">
    <property type="entry name" value="NDP-sugDHase"/>
    <property type="match status" value="1"/>
</dbReference>
<dbReference type="PIRSF" id="PIRSF000124">
    <property type="entry name" value="UDPglc_GDPman_dh"/>
    <property type="match status" value="1"/>
</dbReference>
<dbReference type="Pfam" id="PF00984">
    <property type="entry name" value="UDPG_MGDP_dh"/>
    <property type="match status" value="1"/>
</dbReference>
<keyword evidence="11" id="KW-1185">Reference proteome</keyword>
<feature type="region of interest" description="Disordered" evidence="8">
    <location>
        <begin position="114"/>
        <end position="137"/>
    </location>
</feature>
<evidence type="ECO:0000256" key="4">
    <source>
        <dbReference type="ARBA" id="ARBA00023027"/>
    </source>
</evidence>
<evidence type="ECO:0000313" key="10">
    <source>
        <dbReference type="EMBL" id="MFC7198035.1"/>
    </source>
</evidence>
<evidence type="ECO:0000256" key="1">
    <source>
        <dbReference type="ARBA" id="ARBA00012935"/>
    </source>
</evidence>
<dbReference type="SUPFAM" id="SSF48179">
    <property type="entry name" value="6-phosphogluconate dehydrogenase C-terminal domain-like"/>
    <property type="match status" value="1"/>
</dbReference>
<dbReference type="InterPro" id="IPR017476">
    <property type="entry name" value="UDP-Glc/GDP-Man"/>
</dbReference>
<evidence type="ECO:0000256" key="2">
    <source>
        <dbReference type="ARBA" id="ARBA00016796"/>
    </source>
</evidence>
<dbReference type="Proteomes" id="UP001596447">
    <property type="component" value="Unassembled WGS sequence"/>
</dbReference>
<dbReference type="SUPFAM" id="SSF51735">
    <property type="entry name" value="NAD(P)-binding Rossmann-fold domains"/>
    <property type="match status" value="1"/>
</dbReference>
<organism evidence="10 11">
    <name type="scientific">Halospeciosus flavus</name>
    <dbReference type="NCBI Taxonomy" id="3032283"/>
    <lineage>
        <taxon>Archaea</taxon>
        <taxon>Methanobacteriati</taxon>
        <taxon>Methanobacteriota</taxon>
        <taxon>Stenosarchaea group</taxon>
        <taxon>Halobacteria</taxon>
        <taxon>Halobacteriales</taxon>
        <taxon>Halobacteriaceae</taxon>
        <taxon>Halospeciosus</taxon>
    </lineage>
</organism>
<evidence type="ECO:0000259" key="9">
    <source>
        <dbReference type="SMART" id="SM00984"/>
    </source>
</evidence>
<dbReference type="AlphaFoldDB" id="A0ABD5YW14"/>
<comment type="caution">
    <text evidence="10">The sequence shown here is derived from an EMBL/GenBank/DDBJ whole genome shotgun (WGS) entry which is preliminary data.</text>
</comment>
<name>A0ABD5YW14_9EURY</name>
<dbReference type="EC" id="1.1.1.336" evidence="1"/>
<dbReference type="Pfam" id="PF03720">
    <property type="entry name" value="UDPG_MGDP_dh_C"/>
    <property type="match status" value="1"/>
</dbReference>
<evidence type="ECO:0000256" key="3">
    <source>
        <dbReference type="ARBA" id="ARBA00023002"/>
    </source>
</evidence>
<reference evidence="10 11" key="1">
    <citation type="journal article" date="2019" name="Int. J. Syst. Evol. Microbiol.">
        <title>The Global Catalogue of Microorganisms (GCM) 10K type strain sequencing project: providing services to taxonomists for standard genome sequencing and annotation.</title>
        <authorList>
            <consortium name="The Broad Institute Genomics Platform"/>
            <consortium name="The Broad Institute Genome Sequencing Center for Infectious Disease"/>
            <person name="Wu L."/>
            <person name="Ma J."/>
        </authorList>
    </citation>
    <scope>NUCLEOTIDE SEQUENCE [LARGE SCALE GENOMIC DNA]</scope>
    <source>
        <strain evidence="10 11">XZGYJ-43</strain>
    </source>
</reference>
<dbReference type="Pfam" id="PF03721">
    <property type="entry name" value="UDPG_MGDP_dh_N"/>
    <property type="match status" value="1"/>
</dbReference>
<dbReference type="RefSeq" id="WP_382267707.1">
    <property type="nucleotide sequence ID" value="NZ_JBHTAR010000002.1"/>
</dbReference>
<dbReference type="InterPro" id="IPR008927">
    <property type="entry name" value="6-PGluconate_DH-like_C_sf"/>
</dbReference>
<comment type="similarity">
    <text evidence="7">Belongs to the UDP-glucose/GDP-mannose dehydrogenase family.</text>
</comment>
<dbReference type="SUPFAM" id="SSF52413">
    <property type="entry name" value="UDP-glucose/GDP-mannose dehydrogenase C-terminal domain"/>
    <property type="match status" value="1"/>
</dbReference>
<dbReference type="PANTHER" id="PTHR43491:SF5">
    <property type="entry name" value="UDP-N-ACETYL-D-MANNOSAMINE DEHYDROGENASE"/>
    <property type="match status" value="1"/>
</dbReference>
<dbReference type="GO" id="GO:0089714">
    <property type="term" value="F:UDP-N-acetyl-D-mannosamine dehydrogenase activity"/>
    <property type="evidence" value="ECO:0007669"/>
    <property type="project" value="UniProtKB-EC"/>
</dbReference>
<keyword evidence="4" id="KW-0520">NAD</keyword>